<dbReference type="GO" id="GO:0045892">
    <property type="term" value="P:negative regulation of DNA-templated transcription"/>
    <property type="evidence" value="ECO:0007669"/>
    <property type="project" value="UniProtKB-UniRule"/>
</dbReference>
<dbReference type="InterPro" id="IPR002571">
    <property type="entry name" value="HrcA"/>
</dbReference>
<comment type="similarity">
    <text evidence="6">Belongs to the HrcA family.</text>
</comment>
<keyword evidence="9" id="KW-1185">Reference proteome</keyword>
<feature type="domain" description="Heat-inducible transcription repressor HrcA C-terminal" evidence="7">
    <location>
        <begin position="112"/>
        <end position="329"/>
    </location>
</feature>
<organism evidence="8 9">
    <name type="scientific">Listeria fleischmannii 1991</name>
    <dbReference type="NCBI Taxonomy" id="1430899"/>
    <lineage>
        <taxon>Bacteria</taxon>
        <taxon>Bacillati</taxon>
        <taxon>Bacillota</taxon>
        <taxon>Bacilli</taxon>
        <taxon>Bacillales</taxon>
        <taxon>Listeriaceae</taxon>
        <taxon>Listeria</taxon>
    </lineage>
</organism>
<dbReference type="GO" id="GO:0003677">
    <property type="term" value="F:DNA binding"/>
    <property type="evidence" value="ECO:0007669"/>
    <property type="project" value="InterPro"/>
</dbReference>
<dbReference type="EMBL" id="AZHO01000007">
    <property type="protein sequence ID" value="KMT60497.1"/>
    <property type="molecule type" value="Genomic_DNA"/>
</dbReference>
<evidence type="ECO:0000256" key="4">
    <source>
        <dbReference type="ARBA" id="ARBA00023163"/>
    </source>
</evidence>
<evidence type="ECO:0000313" key="9">
    <source>
        <dbReference type="Proteomes" id="UP000052258"/>
    </source>
</evidence>
<accession>A0A0J8GCU2</accession>
<keyword evidence="4 6" id="KW-0804">Transcription</keyword>
<evidence type="ECO:0000313" key="8">
    <source>
        <dbReference type="EMBL" id="KMT60497.1"/>
    </source>
</evidence>
<dbReference type="FunFam" id="1.10.10.10:FF:000049">
    <property type="entry name" value="Heat-inducible transcription repressor HrcA"/>
    <property type="match status" value="1"/>
</dbReference>
<dbReference type="Gene3D" id="1.10.10.10">
    <property type="entry name" value="Winged helix-like DNA-binding domain superfamily/Winged helix DNA-binding domain"/>
    <property type="match status" value="1"/>
</dbReference>
<evidence type="ECO:0000256" key="2">
    <source>
        <dbReference type="ARBA" id="ARBA00023015"/>
    </source>
</evidence>
<evidence type="ECO:0000259" key="7">
    <source>
        <dbReference type="Pfam" id="PF01628"/>
    </source>
</evidence>
<name>A0A0J8GCU2_9LIST</name>
<dbReference type="InterPro" id="IPR036388">
    <property type="entry name" value="WH-like_DNA-bd_sf"/>
</dbReference>
<dbReference type="PATRIC" id="fig|1430899.3.peg.649"/>
<sequence length="353" mass="40315">MLKKEVKGMLTERQLQIFRAIIDHFTWTVQPVGSKNLLKESDLPYSSATIRNEMSVLEEYGFIEKTHSSSGRVPSEKGYRFYVDYLLKPKKLSKEDRQIIQSVFQADYDEAEEVIQNSASLLSELTSYTSIVLGPNSAVNKLSGFRFVPISRQQAMLILITDQGHVDNHLVTLPIGVTPSDMERTVNILNDRLVGVPLDALETRIEHEVEELLTKHVENAEYMSEILLNTFHRVNKERIYLGGKTNILNQPEFHDVAKIRGFLQLVEAEDVLYDLFRDIPDGVSVKFGRELNNEFMDDLSIITATYRIADERVGGIVLLGPTRMEYSRMLGLVDVFSQDLTTVLTKLYHENQK</sequence>
<comment type="function">
    <text evidence="5 6">Negative regulator of class I heat shock genes (grpE-dnaK-dnaJ and groELS operons). Prevents heat-shock induction of these operons.</text>
</comment>
<evidence type="ECO:0000256" key="5">
    <source>
        <dbReference type="ARBA" id="ARBA00055319"/>
    </source>
</evidence>
<evidence type="ECO:0000256" key="1">
    <source>
        <dbReference type="ARBA" id="ARBA00022491"/>
    </source>
</evidence>
<dbReference type="PANTHER" id="PTHR34824">
    <property type="entry name" value="HEAT-INDUCIBLE TRANSCRIPTION REPRESSOR HRCA"/>
    <property type="match status" value="1"/>
</dbReference>
<dbReference type="InterPro" id="IPR029016">
    <property type="entry name" value="GAF-like_dom_sf"/>
</dbReference>
<dbReference type="AlphaFoldDB" id="A0A0J8GCU2"/>
<dbReference type="Pfam" id="PF01628">
    <property type="entry name" value="HrcA"/>
    <property type="match status" value="1"/>
</dbReference>
<gene>
    <name evidence="6" type="primary">hrcA</name>
    <name evidence="8" type="ORF">X560_0625</name>
</gene>
<proteinExistence type="inferred from homology"/>
<dbReference type="PANTHER" id="PTHR34824:SF1">
    <property type="entry name" value="HEAT-INDUCIBLE TRANSCRIPTION REPRESSOR HRCA"/>
    <property type="match status" value="1"/>
</dbReference>
<evidence type="ECO:0000256" key="6">
    <source>
        <dbReference type="HAMAP-Rule" id="MF_00081"/>
    </source>
</evidence>
<dbReference type="InterPro" id="IPR023120">
    <property type="entry name" value="WHTH_transcript_rep_HrcA_IDD"/>
</dbReference>
<dbReference type="Gene3D" id="3.30.450.40">
    <property type="match status" value="1"/>
</dbReference>
<dbReference type="NCBIfam" id="TIGR00331">
    <property type="entry name" value="hrcA"/>
    <property type="match status" value="1"/>
</dbReference>
<protein>
    <recommendedName>
        <fullName evidence="6">Heat-inducible transcription repressor HrcA</fullName>
    </recommendedName>
</protein>
<dbReference type="HAMAP" id="MF_00081">
    <property type="entry name" value="HrcA"/>
    <property type="match status" value="1"/>
</dbReference>
<dbReference type="PIRSF" id="PIRSF005485">
    <property type="entry name" value="HrcA"/>
    <property type="match status" value="1"/>
</dbReference>
<dbReference type="InterPro" id="IPR036390">
    <property type="entry name" value="WH_DNA-bd_sf"/>
</dbReference>
<comment type="caution">
    <text evidence="8">The sequence shown here is derived from an EMBL/GenBank/DDBJ whole genome shotgun (WGS) entry which is preliminary data.</text>
</comment>
<dbReference type="SUPFAM" id="SSF46785">
    <property type="entry name" value="Winged helix' DNA-binding domain"/>
    <property type="match status" value="1"/>
</dbReference>
<dbReference type="InterPro" id="IPR021153">
    <property type="entry name" value="HrcA_C"/>
</dbReference>
<keyword evidence="3 6" id="KW-0346">Stress response</keyword>
<dbReference type="Gene3D" id="3.30.390.60">
    <property type="entry name" value="Heat-inducible transcription repressor hrca homolog, domain 3"/>
    <property type="match status" value="1"/>
</dbReference>
<reference evidence="8 9" key="1">
    <citation type="journal article" date="2015" name="Genome Biol. Evol.">
        <title>Comparative Genomics of Listeria Sensu Lato: Genus-Wide Differences in Evolutionary Dynamics and the Progressive Gain of Complex, Potentially Pathogenicity-Related Traits through Lateral Gene Transfer.</title>
        <authorList>
            <person name="Chiara M."/>
            <person name="Caruso M."/>
            <person name="D'Erchia A.M."/>
            <person name="Manzari C."/>
            <person name="Fraccalvieri R."/>
            <person name="Goffredo E."/>
            <person name="Latorre L."/>
            <person name="Miccolupo A."/>
            <person name="Padalino I."/>
            <person name="Santagada G."/>
            <person name="Chiocco D."/>
            <person name="Pesole G."/>
            <person name="Horner D.S."/>
            <person name="Parisi A."/>
        </authorList>
    </citation>
    <scope>NUCLEOTIDE SEQUENCE [LARGE SCALE GENOMIC DNA]</scope>
    <source>
        <strain evidence="8 9">1991</strain>
    </source>
</reference>
<dbReference type="Proteomes" id="UP000052258">
    <property type="component" value="Unassembled WGS sequence"/>
</dbReference>
<keyword evidence="1 6" id="KW-0678">Repressor</keyword>
<dbReference type="SUPFAM" id="SSF55781">
    <property type="entry name" value="GAF domain-like"/>
    <property type="match status" value="1"/>
</dbReference>
<keyword evidence="2 6" id="KW-0805">Transcription regulation</keyword>
<evidence type="ECO:0000256" key="3">
    <source>
        <dbReference type="ARBA" id="ARBA00023016"/>
    </source>
</evidence>